<keyword evidence="1" id="KW-0614">Plasmid</keyword>
<name>E0UN10_GLOV7</name>
<proteinExistence type="predicted"/>
<dbReference type="AlphaFoldDB" id="E0UN10"/>
<reference evidence="2" key="1">
    <citation type="journal article" date="2011" name="MBio">
        <title>Novel metabolic attributes of the genus Cyanothece, comprising a group of unicellular nitrogen-fixing Cyanobacteria.</title>
        <authorList>
            <person name="Bandyopadhyay A."/>
            <person name="Elvitigala T."/>
            <person name="Welsh E."/>
            <person name="Stockel J."/>
            <person name="Liberton M."/>
            <person name="Min H."/>
            <person name="Sherman L.A."/>
            <person name="Pakrasi H.B."/>
        </authorList>
    </citation>
    <scope>NUCLEOTIDE SEQUENCE [LARGE SCALE GENOMIC DNA]</scope>
    <source>
        <strain evidence="2">PCC 7822</strain>
        <plasmid evidence="2">Cy782202</plasmid>
    </source>
</reference>
<organism evidence="1 2">
    <name type="scientific">Gloeothece verrucosa (strain PCC 7822)</name>
    <name type="common">Cyanothece sp. (strain PCC 7822)</name>
    <dbReference type="NCBI Taxonomy" id="497965"/>
    <lineage>
        <taxon>Bacteria</taxon>
        <taxon>Bacillati</taxon>
        <taxon>Cyanobacteriota</taxon>
        <taxon>Cyanophyceae</taxon>
        <taxon>Oscillatoriophycideae</taxon>
        <taxon>Chroococcales</taxon>
        <taxon>Aphanothecaceae</taxon>
        <taxon>Gloeothece</taxon>
        <taxon>Gloeothece verrucosa</taxon>
    </lineage>
</organism>
<geneLocation type="plasmid" evidence="1 2">
    <name>Cy782202</name>
</geneLocation>
<evidence type="ECO:0000313" key="1">
    <source>
        <dbReference type="EMBL" id="ADN18340.1"/>
    </source>
</evidence>
<keyword evidence="2" id="KW-1185">Reference proteome</keyword>
<sequence>MNRKFFGLIDQISERVEAQLNQANSNEFEVALAYAIKFWCNYLEAHPRLNVLFTSEVTYHILSLCGQEPMPQLTYNIYQEWRGDKEASSGLIPNPLEVPTGLSLLINRIFKLLKITDSDLNFIGEHPIFVIRQFNTMHTLREKQSRINLNIYSIQ</sequence>
<evidence type="ECO:0000313" key="2">
    <source>
        <dbReference type="Proteomes" id="UP000008206"/>
    </source>
</evidence>
<dbReference type="RefSeq" id="WP_013335082.1">
    <property type="nucleotide sequence ID" value="NC_014534.1"/>
</dbReference>
<dbReference type="KEGG" id="cyj:Cyan7822_6582"/>
<gene>
    <name evidence="1" type="ordered locus">Cyan7822_6582</name>
</gene>
<accession>E0UN10</accession>
<dbReference type="Proteomes" id="UP000008206">
    <property type="component" value="Plasmid Cy782202"/>
</dbReference>
<protein>
    <submittedName>
        <fullName evidence="1">Uncharacterized protein</fullName>
    </submittedName>
</protein>
<dbReference type="HOGENOM" id="CLU_142748_0_0_3"/>
<dbReference type="EMBL" id="CP002200">
    <property type="protein sequence ID" value="ADN18340.1"/>
    <property type="molecule type" value="Genomic_DNA"/>
</dbReference>
<dbReference type="OrthoDB" id="431579at2"/>